<feature type="domain" description="Peptidase S54 rhomboid" evidence="6">
    <location>
        <begin position="19"/>
        <end position="151"/>
    </location>
</feature>
<evidence type="ECO:0000313" key="7">
    <source>
        <dbReference type="EMBL" id="QCC78596.1"/>
    </source>
</evidence>
<dbReference type="GO" id="GO:0006508">
    <property type="term" value="P:proteolysis"/>
    <property type="evidence" value="ECO:0007669"/>
    <property type="project" value="UniProtKB-KW"/>
</dbReference>
<dbReference type="Pfam" id="PF01694">
    <property type="entry name" value="Rhomboid"/>
    <property type="match status" value="1"/>
</dbReference>
<comment type="subcellular location">
    <subcellularLocation>
        <location evidence="1">Membrane</location>
        <topology evidence="1">Multi-pass membrane protein</topology>
    </subcellularLocation>
</comment>
<gene>
    <name evidence="7" type="ORF">E2C04_03295</name>
</gene>
<dbReference type="InterPro" id="IPR022764">
    <property type="entry name" value="Peptidase_S54_rhomboid_dom"/>
</dbReference>
<evidence type="ECO:0000256" key="1">
    <source>
        <dbReference type="ARBA" id="ARBA00004141"/>
    </source>
</evidence>
<keyword evidence="4 5" id="KW-0472">Membrane</keyword>
<dbReference type="Proteomes" id="UP000297025">
    <property type="component" value="Chromosome"/>
</dbReference>
<sequence length="163" mass="17015">MANQLDASGIRPGTSDGLMGVLFAPLLHGGFGHLMANTGPLLVLGFLLALAGMSKWIAVTATVWLIGGVGTWLTGGLGTVHIGASGLVFGWLVYLVVRGFVSRRPWQIVLGVLVFGVYGSILWGVLPGASGVSWQGHLFGALGGAVAALTLERRPQRRAYDVH</sequence>
<evidence type="ECO:0000256" key="5">
    <source>
        <dbReference type="SAM" id="Phobius"/>
    </source>
</evidence>
<dbReference type="InterPro" id="IPR035952">
    <property type="entry name" value="Rhomboid-like_sf"/>
</dbReference>
<dbReference type="EMBL" id="CP038462">
    <property type="protein sequence ID" value="QCC78596.1"/>
    <property type="molecule type" value="Genomic_DNA"/>
</dbReference>
<dbReference type="SUPFAM" id="SSF144091">
    <property type="entry name" value="Rhomboid-like"/>
    <property type="match status" value="1"/>
</dbReference>
<feature type="transmembrane region" description="Helical" evidence="5">
    <location>
        <begin position="108"/>
        <end position="126"/>
    </location>
</feature>
<dbReference type="AlphaFoldDB" id="A0A4P7UEM4"/>
<dbReference type="KEGG" id="ndp:E2C04_03295"/>
<reference evidence="7 8" key="1">
    <citation type="journal article" date="2008" name="Int. J. Syst. Evol. Microbiol.">
        <title>Nocardioides daphniae sp. nov., isolated from Daphnia cucullata (Crustacea: Cladocera).</title>
        <authorList>
            <person name="Toth E.M."/>
            <person name="Keki Z."/>
            <person name="Homonnay Z.G."/>
            <person name="Borsodi A.K."/>
            <person name="Marialigeti K."/>
            <person name="Schumann P."/>
        </authorList>
    </citation>
    <scope>NUCLEOTIDE SEQUENCE [LARGE SCALE GENOMIC DNA]</scope>
    <source>
        <strain evidence="7 8">JCM 16608</strain>
    </source>
</reference>
<keyword evidence="7" id="KW-0378">Hydrolase</keyword>
<evidence type="ECO:0000256" key="3">
    <source>
        <dbReference type="ARBA" id="ARBA00022989"/>
    </source>
</evidence>
<dbReference type="Gene3D" id="1.20.1540.10">
    <property type="entry name" value="Rhomboid-like"/>
    <property type="match status" value="1"/>
</dbReference>
<evidence type="ECO:0000313" key="8">
    <source>
        <dbReference type="Proteomes" id="UP000297025"/>
    </source>
</evidence>
<name>A0A4P7UEM4_9ACTN</name>
<keyword evidence="7" id="KW-0645">Protease</keyword>
<dbReference type="GO" id="GO:0016020">
    <property type="term" value="C:membrane"/>
    <property type="evidence" value="ECO:0007669"/>
    <property type="project" value="UniProtKB-SubCell"/>
</dbReference>
<accession>A0A4P7UEM4</accession>
<feature type="transmembrane region" description="Helical" evidence="5">
    <location>
        <begin position="72"/>
        <end position="96"/>
    </location>
</feature>
<evidence type="ECO:0000259" key="6">
    <source>
        <dbReference type="Pfam" id="PF01694"/>
    </source>
</evidence>
<keyword evidence="2 5" id="KW-0812">Transmembrane</keyword>
<proteinExistence type="predicted"/>
<evidence type="ECO:0000256" key="2">
    <source>
        <dbReference type="ARBA" id="ARBA00022692"/>
    </source>
</evidence>
<keyword evidence="3 5" id="KW-1133">Transmembrane helix</keyword>
<feature type="transmembrane region" description="Helical" evidence="5">
    <location>
        <begin position="132"/>
        <end position="151"/>
    </location>
</feature>
<dbReference type="GO" id="GO:0004252">
    <property type="term" value="F:serine-type endopeptidase activity"/>
    <property type="evidence" value="ECO:0007669"/>
    <property type="project" value="InterPro"/>
</dbReference>
<evidence type="ECO:0000256" key="4">
    <source>
        <dbReference type="ARBA" id="ARBA00023136"/>
    </source>
</evidence>
<organism evidence="7 8">
    <name type="scientific">Nocardioides daphniae</name>
    <dbReference type="NCBI Taxonomy" id="402297"/>
    <lineage>
        <taxon>Bacteria</taxon>
        <taxon>Bacillati</taxon>
        <taxon>Actinomycetota</taxon>
        <taxon>Actinomycetes</taxon>
        <taxon>Propionibacteriales</taxon>
        <taxon>Nocardioidaceae</taxon>
        <taxon>Nocardioides</taxon>
    </lineage>
</organism>
<dbReference type="OrthoDB" id="465874at2"/>
<protein>
    <submittedName>
        <fullName evidence="7">Rhomboid family intramembrane serine protease</fullName>
    </submittedName>
</protein>